<gene>
    <name evidence="7" type="ordered locus">Spirs_1059</name>
</gene>
<keyword evidence="8" id="KW-1185">Reference proteome</keyword>
<dbReference type="KEGG" id="ssm:Spirs_1059"/>
<dbReference type="Pfam" id="PF00111">
    <property type="entry name" value="Fer2"/>
    <property type="match status" value="1"/>
</dbReference>
<dbReference type="InterPro" id="IPR001041">
    <property type="entry name" value="2Fe-2S_ferredoxin-type"/>
</dbReference>
<keyword evidence="2" id="KW-0500">Molybdenum</keyword>
<dbReference type="InterPro" id="IPR046867">
    <property type="entry name" value="AldOxase/xan_DH_MoCoBD2"/>
</dbReference>
<dbReference type="CDD" id="cd00207">
    <property type="entry name" value="fer2"/>
    <property type="match status" value="1"/>
</dbReference>
<dbReference type="STRING" id="573413.Spirs_1059"/>
<reference evidence="7 8" key="1">
    <citation type="journal article" date="2010" name="Stand. Genomic Sci.">
        <title>Complete genome sequence of Spirochaeta smaragdinae type strain (SEBR 4228).</title>
        <authorList>
            <person name="Mavromatis K."/>
            <person name="Yasawong M."/>
            <person name="Chertkov O."/>
            <person name="Lapidus A."/>
            <person name="Lucas S."/>
            <person name="Nolan M."/>
            <person name="Del Rio T.G."/>
            <person name="Tice H."/>
            <person name="Cheng J.F."/>
            <person name="Pitluck S."/>
            <person name="Liolios K."/>
            <person name="Ivanova N."/>
            <person name="Tapia R."/>
            <person name="Han C."/>
            <person name="Bruce D."/>
            <person name="Goodwin L."/>
            <person name="Pati A."/>
            <person name="Chen A."/>
            <person name="Palaniappan K."/>
            <person name="Land M."/>
            <person name="Hauser L."/>
            <person name="Chang Y.J."/>
            <person name="Jeffries C.D."/>
            <person name="Detter J.C."/>
            <person name="Rohde M."/>
            <person name="Brambilla E."/>
            <person name="Spring S."/>
            <person name="Goker M."/>
            <person name="Sikorski J."/>
            <person name="Woyke T."/>
            <person name="Bristow J."/>
            <person name="Eisen J.A."/>
            <person name="Markowitz V."/>
            <person name="Hugenholtz P."/>
            <person name="Klenk H.P."/>
            <person name="Kyrpides N.C."/>
        </authorList>
    </citation>
    <scope>NUCLEOTIDE SEQUENCE [LARGE SCALE GENOMIC DNA]</scope>
    <source>
        <strain evidence="8">DSM 11293 / JCM 15392 / SEBR 4228</strain>
    </source>
</reference>
<comment type="similarity">
    <text evidence="1">Belongs to the xanthine dehydrogenase family.</text>
</comment>
<protein>
    <submittedName>
        <fullName evidence="7">Aldehyde oxidase and xanthine dehydrogenase molybdopterin binding protein</fullName>
    </submittedName>
</protein>
<evidence type="ECO:0000256" key="5">
    <source>
        <dbReference type="ARBA" id="ARBA00023004"/>
    </source>
</evidence>
<dbReference type="GO" id="GO:0005506">
    <property type="term" value="F:iron ion binding"/>
    <property type="evidence" value="ECO:0007669"/>
    <property type="project" value="InterPro"/>
</dbReference>
<dbReference type="GO" id="GO:0051537">
    <property type="term" value="F:2 iron, 2 sulfur cluster binding"/>
    <property type="evidence" value="ECO:0007669"/>
    <property type="project" value="InterPro"/>
</dbReference>
<dbReference type="PANTHER" id="PTHR11908:SF132">
    <property type="entry name" value="ALDEHYDE OXIDASE 1-RELATED"/>
    <property type="match status" value="1"/>
</dbReference>
<dbReference type="SUPFAM" id="SSF56003">
    <property type="entry name" value="Molybdenum cofactor-binding domain"/>
    <property type="match status" value="1"/>
</dbReference>
<dbReference type="SMART" id="SM01008">
    <property type="entry name" value="Ald_Xan_dh_C"/>
    <property type="match status" value="1"/>
</dbReference>
<dbReference type="AlphaFoldDB" id="E1R0U3"/>
<accession>E1R0U3</accession>
<dbReference type="Proteomes" id="UP000002318">
    <property type="component" value="Chromosome"/>
</dbReference>
<dbReference type="InterPro" id="IPR036856">
    <property type="entry name" value="Ald_Oxase/Xan_DH_a/b_sf"/>
</dbReference>
<dbReference type="SUPFAM" id="SSF54665">
    <property type="entry name" value="CO dehydrogenase molybdoprotein N-domain-like"/>
    <property type="match status" value="1"/>
</dbReference>
<dbReference type="InterPro" id="IPR012675">
    <property type="entry name" value="Beta-grasp_dom_sf"/>
</dbReference>
<dbReference type="InterPro" id="IPR016208">
    <property type="entry name" value="Ald_Oxase/xanthine_DH-like"/>
</dbReference>
<evidence type="ECO:0000256" key="1">
    <source>
        <dbReference type="ARBA" id="ARBA00006849"/>
    </source>
</evidence>
<evidence type="ECO:0000256" key="2">
    <source>
        <dbReference type="ARBA" id="ARBA00022505"/>
    </source>
</evidence>
<name>E1R0U3_SEDSS</name>
<dbReference type="PROSITE" id="PS00197">
    <property type="entry name" value="2FE2S_FER_1"/>
    <property type="match status" value="1"/>
</dbReference>
<dbReference type="Pfam" id="PF20256">
    <property type="entry name" value="MoCoBD_2"/>
    <property type="match status" value="1"/>
</dbReference>
<dbReference type="InterPro" id="IPR037165">
    <property type="entry name" value="AldOxase/xan_DH_Mopterin-bd_sf"/>
</dbReference>
<dbReference type="InterPro" id="IPR000674">
    <property type="entry name" value="Ald_Oxase/Xan_DH_a/b"/>
</dbReference>
<dbReference type="Gene3D" id="3.90.1170.50">
    <property type="entry name" value="Aldehyde oxidase/xanthine dehydrogenase, a/b hammerhead"/>
    <property type="match status" value="1"/>
</dbReference>
<feature type="domain" description="2Fe-2S ferredoxin-type" evidence="6">
    <location>
        <begin position="7"/>
        <end position="83"/>
    </location>
</feature>
<evidence type="ECO:0000256" key="4">
    <source>
        <dbReference type="ARBA" id="ARBA00023002"/>
    </source>
</evidence>
<dbReference type="eggNOG" id="COG1529">
    <property type="taxonomic scope" value="Bacteria"/>
</dbReference>
<dbReference type="InterPro" id="IPR036884">
    <property type="entry name" value="2Fe-2S-bd_dom_sf"/>
</dbReference>
<keyword evidence="4" id="KW-0560">Oxidoreductase</keyword>
<dbReference type="GO" id="GO:0016491">
    <property type="term" value="F:oxidoreductase activity"/>
    <property type="evidence" value="ECO:0007669"/>
    <property type="project" value="UniProtKB-KW"/>
</dbReference>
<dbReference type="InterPro" id="IPR002888">
    <property type="entry name" value="2Fe-2S-bd"/>
</dbReference>
<evidence type="ECO:0000313" key="7">
    <source>
        <dbReference type="EMBL" id="ADK80192.1"/>
    </source>
</evidence>
<dbReference type="eggNOG" id="COG2080">
    <property type="taxonomic scope" value="Bacteria"/>
</dbReference>
<dbReference type="Gene3D" id="3.30.365.10">
    <property type="entry name" value="Aldehyde oxidase/xanthine dehydrogenase, molybdopterin binding domain"/>
    <property type="match status" value="4"/>
</dbReference>
<dbReference type="InterPro" id="IPR036010">
    <property type="entry name" value="2Fe-2S_ferredoxin-like_sf"/>
</dbReference>
<dbReference type="Gene3D" id="3.10.20.30">
    <property type="match status" value="1"/>
</dbReference>
<dbReference type="InterPro" id="IPR008274">
    <property type="entry name" value="AldOxase/xan_DH_MoCoBD1"/>
</dbReference>
<dbReference type="RefSeq" id="WP_013253656.1">
    <property type="nucleotide sequence ID" value="NC_014364.1"/>
</dbReference>
<sequence>MSGLIGETIHFRVNGIEREICPKQGMSLMRYLREELGLTGTKCGCQSGDCGTCKVLVDGQAVNSCTLALRKLEGWEVVTIEGLAPDATRPGSTLHPVQQAFIDAGAIQCGFCTPGMIITTVALLSRNPDPSSDEIRKALDGNLCRCTGYRKIVDAVLLAVRYMRGGVQNIEEGGRPAGPNTIALGIPSPVRDARKKVTGRLLYTGDLNVPGMLVGKILYAPAAHGLITSIDTSLAEALPGVRAVASFANSPDKPYNSHTTLPFQKVPKNERIFNRHFRFHGDRIAAVAAEDEATARKALGLIKIEWEPYPASLTIEDALAPGAKSIHEGGNLADTIREEGGTPSPKRGERYEGVFRLPRVTHAALERHISISDFDGERLTVYSSCQNVFCYRAMLGELFDLPLNRVRVIKPAVGGAFGGKSEMVSEPVSSLLALMTGRPVKVELSRKEVMCSTRTRTSGRIELSMEVDEDDRFISHDYHAYLDRGAYFGSAYDLGYALMDKAFRLYRVPRIDTSAALVYTNNQAAGAVRGYGNPQISFAREVLIDRICRQRGIDPLEFRIKNLVLPWDRNPANGYSLGNCRIIECLELGAGLCGWEEKRKRSDSGTIRRGIGLACGVHGSGIHPGSVDYSTAGLKMNGDGTARLSISAHENGQGSSVVMAKIAAEVLGIPETSISLVETDTETTWYDNGSYASRETWACGGAVKRAAESVKRQLTEEAAVMFGCTVGAVVAGAGYCRKRAGEADAILSYGDVIAYARSHYPYHDINAVESYASPMDPGSYFVNFAEVEVDMEKRTIKVLKVTVVHDCGTIINPMLIEGQVDGGMHMGLGYALCEELLSDRHTGKQLTTSFKQYKMISPEAMPEVELRFLGGQEPLGPFGAKGIGEATTVAIAPAVANAVTSATGIEISSLPIKI</sequence>
<evidence type="ECO:0000256" key="3">
    <source>
        <dbReference type="ARBA" id="ARBA00022723"/>
    </source>
</evidence>
<evidence type="ECO:0000313" key="8">
    <source>
        <dbReference type="Proteomes" id="UP000002318"/>
    </source>
</evidence>
<keyword evidence="3" id="KW-0479">Metal-binding</keyword>
<evidence type="ECO:0000259" key="6">
    <source>
        <dbReference type="PROSITE" id="PS51085"/>
    </source>
</evidence>
<dbReference type="Gene3D" id="1.10.150.120">
    <property type="entry name" value="[2Fe-2S]-binding domain"/>
    <property type="match status" value="1"/>
</dbReference>
<dbReference type="Pfam" id="PF02738">
    <property type="entry name" value="MoCoBD_1"/>
    <property type="match status" value="1"/>
</dbReference>
<dbReference type="Pfam" id="PF01315">
    <property type="entry name" value="Ald_Xan_dh_C"/>
    <property type="match status" value="1"/>
</dbReference>
<dbReference type="Pfam" id="PF01799">
    <property type="entry name" value="Fer2_2"/>
    <property type="match status" value="1"/>
</dbReference>
<dbReference type="EMBL" id="CP002116">
    <property type="protein sequence ID" value="ADK80192.1"/>
    <property type="molecule type" value="Genomic_DNA"/>
</dbReference>
<dbReference type="PANTHER" id="PTHR11908">
    <property type="entry name" value="XANTHINE DEHYDROGENASE"/>
    <property type="match status" value="1"/>
</dbReference>
<dbReference type="SUPFAM" id="SSF47741">
    <property type="entry name" value="CO dehydrogenase ISP C-domain like"/>
    <property type="match status" value="1"/>
</dbReference>
<dbReference type="HOGENOM" id="CLU_001681_2_3_12"/>
<proteinExistence type="inferred from homology"/>
<dbReference type="SUPFAM" id="SSF54292">
    <property type="entry name" value="2Fe-2S ferredoxin-like"/>
    <property type="match status" value="1"/>
</dbReference>
<organism evidence="7 8">
    <name type="scientific">Sediminispirochaeta smaragdinae (strain DSM 11293 / JCM 15392 / SEBR 4228)</name>
    <name type="common">Spirochaeta smaragdinae</name>
    <dbReference type="NCBI Taxonomy" id="573413"/>
    <lineage>
        <taxon>Bacteria</taxon>
        <taxon>Pseudomonadati</taxon>
        <taxon>Spirochaetota</taxon>
        <taxon>Spirochaetia</taxon>
        <taxon>Spirochaetales</taxon>
        <taxon>Spirochaetaceae</taxon>
        <taxon>Sediminispirochaeta</taxon>
    </lineage>
</organism>
<keyword evidence="5" id="KW-0408">Iron</keyword>
<dbReference type="PROSITE" id="PS51085">
    <property type="entry name" value="2FE2S_FER_2"/>
    <property type="match status" value="1"/>
</dbReference>
<dbReference type="InterPro" id="IPR006058">
    <property type="entry name" value="2Fe2S_fd_BS"/>
</dbReference>
<dbReference type="OrthoDB" id="9759099at2"/>